<dbReference type="OrthoDB" id="783096at2759"/>
<keyword evidence="1" id="KW-0812">Transmembrane</keyword>
<sequence length="632" mass="70689">MSLGILITSLNTRYLMQLASDLQILCFTLLPFMLILEVVFKVSPSAHEKSWVICLILIGFAILYIIIAHINGSFIHNKIVNIKSSKIKQPLRIIHISDTHIGTRSQKFLEKVVEQINELNKDIVVITGDLIDSKNVLYEENSEDENSHLTDEGKLQSTYPVLQSLSELNARHGVFFVMGNHDVMIGKDKIVKMINHFPNIRLLTNEYVDIPLSEPNSSNQSESNLNTIRIVGIEDGNDQQFTDNVNNLVKQGYPFTSKENKNSPYTVVLHHKPHHDAWLKAMDLLKGDLFLAGHTHFGQLFPVHPLVYLMFPHPAAGMYFQGTCMLALELGLWELLRAITFKNSRTLEDALQQKQETNNELPHLISLGNGQYITHGINGEYSSIAIRGRSHTDILIDGSENGRTLFYGKQAFIILKKLRFPVNKGVIVANIQNESQITFENNTIIGTRVIGSCFEVDGGQLVISSMKLEFQNNNEIMVSKLVRFTINGGYLQVMKTQIEDLTVGGGNALFGDENANMISLVKCRFSHIIINHNESNKERNIIGQTNVSIINCKFDNVDNALIGGIVNSHNGNGNLFVKQTSFKSCHNTKQSTLESNSNHTDVLSGNAEFDDDIFENCTSSDFGGAINFRSDG</sequence>
<keyword evidence="1" id="KW-0472">Membrane</keyword>
<evidence type="ECO:0000259" key="2">
    <source>
        <dbReference type="Pfam" id="PF00149"/>
    </source>
</evidence>
<feature type="domain" description="Calcineurin-like phosphoesterase" evidence="2">
    <location>
        <begin position="91"/>
        <end position="296"/>
    </location>
</feature>
<dbReference type="InterPro" id="IPR004843">
    <property type="entry name" value="Calcineurin-like_PHP"/>
</dbReference>
<feature type="transmembrane region" description="Helical" evidence="1">
    <location>
        <begin position="22"/>
        <end position="40"/>
    </location>
</feature>
<dbReference type="PANTHER" id="PTHR31302:SF0">
    <property type="entry name" value="TRANSMEMBRANE PROTEIN WITH METALLOPHOSPHOESTERASE DOMAIN"/>
    <property type="match status" value="1"/>
</dbReference>
<feature type="non-terminal residue" evidence="3">
    <location>
        <position position="632"/>
    </location>
</feature>
<dbReference type="Gene3D" id="3.60.21.10">
    <property type="match status" value="1"/>
</dbReference>
<organism evidence="3 4">
    <name type="scientific">Streblomastix strix</name>
    <dbReference type="NCBI Taxonomy" id="222440"/>
    <lineage>
        <taxon>Eukaryota</taxon>
        <taxon>Metamonada</taxon>
        <taxon>Preaxostyla</taxon>
        <taxon>Oxymonadida</taxon>
        <taxon>Streblomastigidae</taxon>
        <taxon>Streblomastix</taxon>
    </lineage>
</organism>
<keyword evidence="1" id="KW-1133">Transmembrane helix</keyword>
<dbReference type="Pfam" id="PF00149">
    <property type="entry name" value="Metallophos"/>
    <property type="match status" value="1"/>
</dbReference>
<name>A0A5J4V4U9_9EUKA</name>
<evidence type="ECO:0000313" key="4">
    <source>
        <dbReference type="Proteomes" id="UP000324800"/>
    </source>
</evidence>
<evidence type="ECO:0000256" key="1">
    <source>
        <dbReference type="SAM" id="Phobius"/>
    </source>
</evidence>
<dbReference type="InterPro" id="IPR029052">
    <property type="entry name" value="Metallo-depent_PP-like"/>
</dbReference>
<protein>
    <submittedName>
        <fullName evidence="3">Putative 3',5'-cyclic adenosine monophosphate phosphodiesterase CpdA</fullName>
    </submittedName>
</protein>
<proteinExistence type="predicted"/>
<dbReference type="PANTHER" id="PTHR31302">
    <property type="entry name" value="TRANSMEMBRANE PROTEIN WITH METALLOPHOSPHOESTERASE DOMAIN-RELATED"/>
    <property type="match status" value="1"/>
</dbReference>
<dbReference type="Proteomes" id="UP000324800">
    <property type="component" value="Unassembled WGS sequence"/>
</dbReference>
<dbReference type="GO" id="GO:0016787">
    <property type="term" value="F:hydrolase activity"/>
    <property type="evidence" value="ECO:0007669"/>
    <property type="project" value="InterPro"/>
</dbReference>
<dbReference type="EMBL" id="SNRW01009879">
    <property type="protein sequence ID" value="KAA6377364.1"/>
    <property type="molecule type" value="Genomic_DNA"/>
</dbReference>
<comment type="caution">
    <text evidence="3">The sequence shown here is derived from an EMBL/GenBank/DDBJ whole genome shotgun (WGS) entry which is preliminary data.</text>
</comment>
<accession>A0A5J4V4U9</accession>
<feature type="transmembrane region" description="Helical" evidence="1">
    <location>
        <begin position="52"/>
        <end position="70"/>
    </location>
</feature>
<reference evidence="3 4" key="1">
    <citation type="submission" date="2019-03" db="EMBL/GenBank/DDBJ databases">
        <title>Single cell metagenomics reveals metabolic interactions within the superorganism composed of flagellate Streblomastix strix and complex community of Bacteroidetes bacteria on its surface.</title>
        <authorList>
            <person name="Treitli S.C."/>
            <person name="Kolisko M."/>
            <person name="Husnik F."/>
            <person name="Keeling P."/>
            <person name="Hampl V."/>
        </authorList>
    </citation>
    <scope>NUCLEOTIDE SEQUENCE [LARGE SCALE GENOMIC DNA]</scope>
    <source>
        <strain evidence="3">ST1C</strain>
    </source>
</reference>
<dbReference type="InterPro" id="IPR051158">
    <property type="entry name" value="Metallophosphoesterase_sf"/>
</dbReference>
<gene>
    <name evidence="3" type="ORF">EZS28_027109</name>
</gene>
<dbReference type="AlphaFoldDB" id="A0A5J4V4U9"/>
<evidence type="ECO:0000313" key="3">
    <source>
        <dbReference type="EMBL" id="KAA6377364.1"/>
    </source>
</evidence>
<dbReference type="SUPFAM" id="SSF56300">
    <property type="entry name" value="Metallo-dependent phosphatases"/>
    <property type="match status" value="1"/>
</dbReference>